<dbReference type="EMBL" id="JADCNL010000014">
    <property type="protein sequence ID" value="KAG0452911.1"/>
    <property type="molecule type" value="Genomic_DNA"/>
</dbReference>
<protein>
    <submittedName>
        <fullName evidence="2">Uncharacterized protein</fullName>
    </submittedName>
</protein>
<proteinExistence type="predicted"/>
<dbReference type="Proteomes" id="UP000636800">
    <property type="component" value="Unassembled WGS sequence"/>
</dbReference>
<dbReference type="OrthoDB" id="8062037at2759"/>
<evidence type="ECO:0000313" key="3">
    <source>
        <dbReference type="Proteomes" id="UP000636800"/>
    </source>
</evidence>
<gene>
    <name evidence="2" type="ORF">HPP92_025575</name>
</gene>
<comment type="caution">
    <text evidence="2">The sequence shown here is derived from an EMBL/GenBank/DDBJ whole genome shotgun (WGS) entry which is preliminary data.</text>
</comment>
<name>A0A835PIP9_VANPL</name>
<dbReference type="AlphaFoldDB" id="A0A835PIP9"/>
<organism evidence="2 3">
    <name type="scientific">Vanilla planifolia</name>
    <name type="common">Vanilla</name>
    <dbReference type="NCBI Taxonomy" id="51239"/>
    <lineage>
        <taxon>Eukaryota</taxon>
        <taxon>Viridiplantae</taxon>
        <taxon>Streptophyta</taxon>
        <taxon>Embryophyta</taxon>
        <taxon>Tracheophyta</taxon>
        <taxon>Spermatophyta</taxon>
        <taxon>Magnoliopsida</taxon>
        <taxon>Liliopsida</taxon>
        <taxon>Asparagales</taxon>
        <taxon>Orchidaceae</taxon>
        <taxon>Vanilloideae</taxon>
        <taxon>Vanilleae</taxon>
        <taxon>Vanilla</taxon>
    </lineage>
</organism>
<evidence type="ECO:0000256" key="1">
    <source>
        <dbReference type="SAM" id="MobiDB-lite"/>
    </source>
</evidence>
<keyword evidence="3" id="KW-1185">Reference proteome</keyword>
<feature type="region of interest" description="Disordered" evidence="1">
    <location>
        <begin position="1"/>
        <end position="93"/>
    </location>
</feature>
<sequence>MKGAGSRANGDIGARVATAPTTKAETKAPADTTAARPVRSWPVWRAATEAKRSGAPLPRASSVTAAIEGERRRRKERRETAGEKRSEAARARR</sequence>
<feature type="compositionally biased region" description="Basic and acidic residues" evidence="1">
    <location>
        <begin position="77"/>
        <end position="93"/>
    </location>
</feature>
<evidence type="ECO:0000313" key="2">
    <source>
        <dbReference type="EMBL" id="KAG0452911.1"/>
    </source>
</evidence>
<feature type="compositionally biased region" description="Low complexity" evidence="1">
    <location>
        <begin position="17"/>
        <end position="35"/>
    </location>
</feature>
<reference evidence="2 3" key="1">
    <citation type="journal article" date="2020" name="Nat. Food">
        <title>A phased Vanilla planifolia genome enables genetic improvement of flavour and production.</title>
        <authorList>
            <person name="Hasing T."/>
            <person name="Tang H."/>
            <person name="Brym M."/>
            <person name="Khazi F."/>
            <person name="Huang T."/>
            <person name="Chambers A.H."/>
        </authorList>
    </citation>
    <scope>NUCLEOTIDE SEQUENCE [LARGE SCALE GENOMIC DNA]</scope>
    <source>
        <tissue evidence="2">Leaf</tissue>
    </source>
</reference>
<accession>A0A835PIP9</accession>